<keyword evidence="5 23" id="KW-1003">Cell membrane</keyword>
<evidence type="ECO:0000256" key="15">
    <source>
        <dbReference type="ARBA" id="ARBA00023136"/>
    </source>
</evidence>
<dbReference type="PROSITE" id="PS50089">
    <property type="entry name" value="ZF_RING_2"/>
    <property type="match status" value="1"/>
</dbReference>
<dbReference type="EC" id="2.4.1.12" evidence="23"/>
<keyword evidence="13 23" id="KW-1133">Transmembrane helix</keyword>
<evidence type="ECO:0000256" key="21">
    <source>
        <dbReference type="PIRSR" id="PIRSR605150-3"/>
    </source>
</evidence>
<dbReference type="GO" id="GO:0005886">
    <property type="term" value="C:plasma membrane"/>
    <property type="evidence" value="ECO:0007669"/>
    <property type="project" value="UniProtKB-SubCell"/>
</dbReference>
<dbReference type="STRING" id="180498.A0A067K3H7"/>
<accession>A0A067K3H7</accession>
<dbReference type="Pfam" id="PF03552">
    <property type="entry name" value="Cellulose_synt"/>
    <property type="match status" value="1"/>
</dbReference>
<dbReference type="SUPFAM" id="SSF57850">
    <property type="entry name" value="RING/U-box"/>
    <property type="match status" value="1"/>
</dbReference>
<evidence type="ECO:0000256" key="16">
    <source>
        <dbReference type="ARBA" id="ARBA00023211"/>
    </source>
</evidence>
<keyword evidence="14" id="KW-0007">Acetylation</keyword>
<comment type="pathway">
    <text evidence="3 23">Glycan metabolism; plant cellulose biosynthesis.</text>
</comment>
<gene>
    <name evidence="27" type="ORF">JCGZ_15180</name>
</gene>
<evidence type="ECO:0000256" key="14">
    <source>
        <dbReference type="ARBA" id="ARBA00022990"/>
    </source>
</evidence>
<feature type="transmembrane region" description="Helical" evidence="23">
    <location>
        <begin position="1053"/>
        <end position="1071"/>
    </location>
</feature>
<evidence type="ECO:0000256" key="25">
    <source>
        <dbReference type="SAM" id="MobiDB-lite"/>
    </source>
</evidence>
<evidence type="ECO:0000256" key="2">
    <source>
        <dbReference type="ARBA" id="ARBA00004651"/>
    </source>
</evidence>
<dbReference type="InterPro" id="IPR027934">
    <property type="entry name" value="CES_Znf_RING"/>
</dbReference>
<evidence type="ECO:0000256" key="22">
    <source>
        <dbReference type="PROSITE-ProRule" id="PRU00175"/>
    </source>
</evidence>
<evidence type="ECO:0000256" key="1">
    <source>
        <dbReference type="ARBA" id="ARBA00001936"/>
    </source>
</evidence>
<dbReference type="Gene3D" id="3.30.40.10">
    <property type="entry name" value="Zinc/RING finger domain, C3HC4 (zinc finger)"/>
    <property type="match status" value="1"/>
</dbReference>
<dbReference type="GO" id="GO:0008270">
    <property type="term" value="F:zinc ion binding"/>
    <property type="evidence" value="ECO:0007669"/>
    <property type="project" value="UniProtKB-KW"/>
</dbReference>
<dbReference type="UniPathway" id="UPA00695"/>
<keyword evidence="12 23" id="KW-0135">Cellulose biosynthesis</keyword>
<feature type="coiled-coil region" evidence="24">
    <location>
        <begin position="682"/>
        <end position="728"/>
    </location>
</feature>
<evidence type="ECO:0000256" key="18">
    <source>
        <dbReference type="ARBA" id="ARBA00048682"/>
    </source>
</evidence>
<dbReference type="Gene3D" id="3.90.550.10">
    <property type="entry name" value="Spore Coat Polysaccharide Biosynthesis Protein SpsA, Chain A"/>
    <property type="match status" value="1"/>
</dbReference>
<keyword evidence="10 22" id="KW-0863">Zinc-finger</keyword>
<evidence type="ECO:0000256" key="3">
    <source>
        <dbReference type="ARBA" id="ARBA00004768"/>
    </source>
</evidence>
<evidence type="ECO:0000256" key="19">
    <source>
        <dbReference type="PIRSR" id="PIRSR605150-1"/>
    </source>
</evidence>
<evidence type="ECO:0000256" key="23">
    <source>
        <dbReference type="RuleBase" id="RU361116"/>
    </source>
</evidence>
<feature type="transmembrane region" description="Helical" evidence="23">
    <location>
        <begin position="941"/>
        <end position="961"/>
    </location>
</feature>
<dbReference type="InterPro" id="IPR013083">
    <property type="entry name" value="Znf_RING/FYVE/PHD"/>
</dbReference>
<evidence type="ECO:0000256" key="13">
    <source>
        <dbReference type="ARBA" id="ARBA00022989"/>
    </source>
</evidence>
<evidence type="ECO:0000256" key="6">
    <source>
        <dbReference type="ARBA" id="ARBA00022676"/>
    </source>
</evidence>
<evidence type="ECO:0000259" key="26">
    <source>
        <dbReference type="PROSITE" id="PS50089"/>
    </source>
</evidence>
<evidence type="ECO:0000256" key="8">
    <source>
        <dbReference type="ARBA" id="ARBA00022692"/>
    </source>
</evidence>
<dbReference type="InterPro" id="IPR001841">
    <property type="entry name" value="Znf_RING"/>
</dbReference>
<keyword evidence="15 23" id="KW-0472">Membrane</keyword>
<comment type="cofactor">
    <cofactor evidence="23">
        <name>Zn(2+)</name>
        <dbReference type="ChEBI" id="CHEBI:29105"/>
    </cofactor>
    <text evidence="23">Binds 2 Zn(2+) ions per subunit.</text>
</comment>
<feature type="transmembrane region" description="Helical" evidence="23">
    <location>
        <begin position="311"/>
        <end position="330"/>
    </location>
</feature>
<feature type="domain" description="RING-type" evidence="26">
    <location>
        <begin position="39"/>
        <end position="85"/>
    </location>
</feature>
<feature type="binding site" evidence="20">
    <location>
        <position position="369"/>
    </location>
    <ligand>
        <name>UDP-alpha-D-glucose</name>
        <dbReference type="ChEBI" id="CHEBI:58885"/>
    </ligand>
</feature>
<organism evidence="27 28">
    <name type="scientific">Jatropha curcas</name>
    <name type="common">Barbados nut</name>
    <dbReference type="NCBI Taxonomy" id="180498"/>
    <lineage>
        <taxon>Eukaryota</taxon>
        <taxon>Viridiplantae</taxon>
        <taxon>Streptophyta</taxon>
        <taxon>Embryophyta</taxon>
        <taxon>Tracheophyta</taxon>
        <taxon>Spermatophyta</taxon>
        <taxon>Magnoliopsida</taxon>
        <taxon>eudicotyledons</taxon>
        <taxon>Gunneridae</taxon>
        <taxon>Pentapetalae</taxon>
        <taxon>rosids</taxon>
        <taxon>fabids</taxon>
        <taxon>Malpighiales</taxon>
        <taxon>Euphorbiaceae</taxon>
        <taxon>Crotonoideae</taxon>
        <taxon>Jatropheae</taxon>
        <taxon>Jatropha</taxon>
    </lineage>
</organism>
<evidence type="ECO:0000313" key="27">
    <source>
        <dbReference type="EMBL" id="KDP30751.1"/>
    </source>
</evidence>
<comment type="cofactor">
    <cofactor evidence="1">
        <name>Mn(2+)</name>
        <dbReference type="ChEBI" id="CHEBI:29035"/>
    </cofactor>
</comment>
<dbReference type="GO" id="GO:0071555">
    <property type="term" value="P:cell wall organization"/>
    <property type="evidence" value="ECO:0007669"/>
    <property type="project" value="UniProtKB-KW"/>
</dbReference>
<dbReference type="InterPro" id="IPR029044">
    <property type="entry name" value="Nucleotide-diphossugar_trans"/>
</dbReference>
<comment type="catalytic activity">
    <reaction evidence="18 23">
        <text>[(1-&gt;4)-beta-D-glucosyl](n) + UDP-alpha-D-glucose = [(1-&gt;4)-beta-D-glucosyl](n+1) + UDP + H(+)</text>
        <dbReference type="Rhea" id="RHEA:19929"/>
        <dbReference type="Rhea" id="RHEA-COMP:10033"/>
        <dbReference type="Rhea" id="RHEA-COMP:10034"/>
        <dbReference type="ChEBI" id="CHEBI:15378"/>
        <dbReference type="ChEBI" id="CHEBI:18246"/>
        <dbReference type="ChEBI" id="CHEBI:58223"/>
        <dbReference type="ChEBI" id="CHEBI:58885"/>
        <dbReference type="EC" id="2.4.1.12"/>
    </reaction>
</comment>
<evidence type="ECO:0000256" key="12">
    <source>
        <dbReference type="ARBA" id="ARBA00022916"/>
    </source>
</evidence>
<feature type="binding site" evidence="21">
    <location>
        <position position="547"/>
    </location>
    <ligand>
        <name>Mn(2+)</name>
        <dbReference type="ChEBI" id="CHEBI:29035"/>
    </ligand>
</feature>
<keyword evidence="24" id="KW-0175">Coiled coil</keyword>
<keyword evidence="11 23" id="KW-0862">Zinc</keyword>
<evidence type="ECO:0000256" key="24">
    <source>
        <dbReference type="SAM" id="Coils"/>
    </source>
</evidence>
<dbReference type="EMBL" id="KK914642">
    <property type="protein sequence ID" value="KDP30751.1"/>
    <property type="molecule type" value="Genomic_DNA"/>
</dbReference>
<dbReference type="AlphaFoldDB" id="A0A067K3H7"/>
<dbReference type="FunFam" id="3.30.40.10:FF:000031">
    <property type="entry name" value="Cellulose synthase"/>
    <property type="match status" value="1"/>
</dbReference>
<feature type="binding site" evidence="20">
    <location>
        <position position="375"/>
    </location>
    <ligand>
        <name>UDP-alpha-D-glucose</name>
        <dbReference type="ChEBI" id="CHEBI:58885"/>
    </ligand>
</feature>
<comment type="similarity">
    <text evidence="4 23">Belongs to the glycosyltransferase 2 family. Plant cellulose synthase subfamily.</text>
</comment>
<protein>
    <recommendedName>
        <fullName evidence="23">Cellulose synthase</fullName>
        <ecNumber evidence="23">2.4.1.12</ecNumber>
    </recommendedName>
</protein>
<keyword evidence="6 23" id="KW-0328">Glycosyltransferase</keyword>
<evidence type="ECO:0000256" key="20">
    <source>
        <dbReference type="PIRSR" id="PIRSR605150-2"/>
    </source>
</evidence>
<name>A0A067K3H7_JATCU</name>
<feature type="binding site" evidence="20">
    <location>
        <position position="405"/>
    </location>
    <ligand>
        <name>UDP-alpha-D-glucose</name>
        <dbReference type="ChEBI" id="CHEBI:58885"/>
    </ligand>
</feature>
<evidence type="ECO:0000256" key="11">
    <source>
        <dbReference type="ARBA" id="ARBA00022833"/>
    </source>
</evidence>
<reference evidence="27 28" key="1">
    <citation type="journal article" date="2014" name="PLoS ONE">
        <title>Global Analysis of Gene Expression Profiles in Physic Nut (Jatropha curcas L.) Seedlings Exposed to Salt Stress.</title>
        <authorList>
            <person name="Zhang L."/>
            <person name="Zhang C."/>
            <person name="Wu P."/>
            <person name="Chen Y."/>
            <person name="Li M."/>
            <person name="Jiang H."/>
            <person name="Wu G."/>
        </authorList>
    </citation>
    <scope>NUCLEOTIDE SEQUENCE [LARGE SCALE GENOMIC DNA]</scope>
    <source>
        <strain evidence="28">cv. GZQX0401</strain>
        <tissue evidence="27">Young leaves</tissue>
    </source>
</reference>
<feature type="transmembrane region" description="Helical" evidence="23">
    <location>
        <begin position="982"/>
        <end position="1003"/>
    </location>
</feature>
<feature type="region of interest" description="Disordered" evidence="25">
    <location>
        <begin position="243"/>
        <end position="264"/>
    </location>
</feature>
<dbReference type="Pfam" id="PF14569">
    <property type="entry name" value="zf-UDP"/>
    <property type="match status" value="1"/>
</dbReference>
<feature type="binding site" evidence="21">
    <location>
        <position position="571"/>
    </location>
    <ligand>
        <name>Mn(2+)</name>
        <dbReference type="ChEBI" id="CHEBI:29035"/>
    </ligand>
</feature>
<feature type="transmembrane region" description="Helical" evidence="23">
    <location>
        <begin position="903"/>
        <end position="921"/>
    </location>
</feature>
<comment type="subcellular location">
    <subcellularLocation>
        <location evidence="2 23">Cell membrane</location>
        <topology evidence="2 23">Multi-pass membrane protein</topology>
    </subcellularLocation>
</comment>
<dbReference type="CDD" id="cd16617">
    <property type="entry name" value="mRING-HC-C4C4_CesA"/>
    <property type="match status" value="1"/>
</dbReference>
<dbReference type="Proteomes" id="UP000027138">
    <property type="component" value="Unassembled WGS sequence"/>
</dbReference>
<evidence type="ECO:0000256" key="9">
    <source>
        <dbReference type="ARBA" id="ARBA00022723"/>
    </source>
</evidence>
<dbReference type="OrthoDB" id="72851at2759"/>
<dbReference type="InterPro" id="IPR005150">
    <property type="entry name" value="Cellulose_synth"/>
</dbReference>
<evidence type="ECO:0000256" key="17">
    <source>
        <dbReference type="ARBA" id="ARBA00023316"/>
    </source>
</evidence>
<feature type="transmembrane region" description="Helical" evidence="23">
    <location>
        <begin position="870"/>
        <end position="891"/>
    </location>
</feature>
<dbReference type="GO" id="GO:0016760">
    <property type="term" value="F:cellulose synthase (UDP-forming) activity"/>
    <property type="evidence" value="ECO:0007669"/>
    <property type="project" value="UniProtKB-EC"/>
</dbReference>
<dbReference type="GO" id="GO:0030244">
    <property type="term" value="P:cellulose biosynthetic process"/>
    <property type="evidence" value="ECO:0007669"/>
    <property type="project" value="UniProtKB-KW"/>
</dbReference>
<dbReference type="SUPFAM" id="SSF53448">
    <property type="entry name" value="Nucleotide-diphospho-sugar transferases"/>
    <property type="match status" value="1"/>
</dbReference>
<keyword evidence="8 23" id="KW-0812">Transmembrane</keyword>
<keyword evidence="17 23" id="KW-0961">Cell wall biogenesis/degradation</keyword>
<evidence type="ECO:0000256" key="10">
    <source>
        <dbReference type="ARBA" id="ARBA00022771"/>
    </source>
</evidence>
<evidence type="ECO:0000256" key="7">
    <source>
        <dbReference type="ARBA" id="ARBA00022679"/>
    </source>
</evidence>
<keyword evidence="9 23" id="KW-0479">Metal-binding</keyword>
<sequence length="1092" mass="123659">METKGRLIAGSHNRNEFVLINADEISRVTSVEELSGQICQICGDEIEFTRDGEPFVACNECAFPVCRHCYEYERREGNQACPQCKTRYKRIKGSPRVEGDEEEEDIDDLENEFDISAHDRRDPQHIAEAMLSAHLNIGRSTHANVSEFGTPSESDSVSAAPGIPLLTYREEDVGISSDKHALIIPPFCGKRIHPLPFPDSPMSLPPRAMDPKKDLAVYGYGTIAWKERMEEWKKKQNEKLQVVKHQGGKDGGDELDDPDLPMMDEGRQPLSRKLPISSSKINPYRMIVILRLAILGLFFHYRILHPVNDAYGLWLTSIICEIWFAISWIFDQFPKWYPIKRETYLDRLSLRYEKEGKPSELAAIDIFVSTVDPLKEPPLITANTVLSILSVDYPVDKVACYVSDDGAAMLTFEALSETSEFARKWVPFCKKFKIEPRAPEWYFAQKVDYLKDKVDPTFIRERRAMKREYEEFKVRINGLVAMAQKVPEDGWTMQDGTPWPGNNVRDHPGMIQVFLGRNGVHDLEGNELPRLVYVSREKRPGFDHHKKAGAMNALVRVSAIITNAPYLLNVDCDHYINNSKALREAMCFMMDPTSGKKVCYVQFPQRFDGIDRHDRYSNRNVVFFDINMKGLDGIQGPIYVGTGCVFRRQALYGYDAPIKKKPPGKTCNCWPRWCCCCCCKSRKKKNKKAKSNEKKMKNKEANKQIYALENIEEGIEGIDNDKSELMSQVKFEKKFGQSPVFIASTLMEEGGIPKEATSASLLKEAIHVISCGYEDKTEWGKEVGWIYGSVTEDILTGFKMHCHGWRSVYCIPDRPAFKGSAPINLSDRLHQVLRWALGSVEILLSRHCPIWYGYGNGLKPLERFSYINSVVYPLTSIPLLVYCTLPAVCLVTGKFIVPEISNYAGLIFIALFISIAATGILEMQWGGVGIHDWWRNEQFWVIGGTSSHLFALFQGLLKVLAGVNTNFTVTSKAADDGEFSELYVFKWTSLLIPPMTLLIINIIGIMVGVGDAIGNGYDSWGPLFGRLFFAVWVIAHLYPFLKGLMAKQDRVPTIVVVWAILLASIFSLLWVRVNPFLSKDGIVLEICGLNCD</sequence>
<feature type="binding site" evidence="20">
    <location>
        <position position="376"/>
    </location>
    <ligand>
        <name>UDP-alpha-D-glucose</name>
        <dbReference type="ChEBI" id="CHEBI:58885"/>
    </ligand>
</feature>
<dbReference type="FunFam" id="3.90.550.10:FF:000009">
    <property type="entry name" value="Cellulose synthase"/>
    <property type="match status" value="1"/>
</dbReference>
<evidence type="ECO:0000313" key="28">
    <source>
        <dbReference type="Proteomes" id="UP000027138"/>
    </source>
</evidence>
<dbReference type="KEGG" id="jcu:105640928"/>
<feature type="active site" evidence="19">
    <location>
        <position position="405"/>
    </location>
</feature>
<dbReference type="PANTHER" id="PTHR13301">
    <property type="entry name" value="X-BOX TRANSCRIPTION FACTOR-RELATED"/>
    <property type="match status" value="1"/>
</dbReference>
<keyword evidence="16" id="KW-0464">Manganese</keyword>
<keyword evidence="7 23" id="KW-0808">Transferase</keyword>
<evidence type="ECO:0000256" key="5">
    <source>
        <dbReference type="ARBA" id="ARBA00022475"/>
    </source>
</evidence>
<feature type="active site" evidence="19">
    <location>
        <position position="793"/>
    </location>
</feature>
<evidence type="ECO:0000256" key="4">
    <source>
        <dbReference type="ARBA" id="ARBA00007548"/>
    </source>
</evidence>
<feature type="binding site" evidence="20">
    <location>
        <position position="546"/>
    </location>
    <ligand>
        <name>UDP-alpha-D-glucose</name>
        <dbReference type="ChEBI" id="CHEBI:58885"/>
    </ligand>
</feature>
<proteinExistence type="inferred from homology"/>
<feature type="transmembrane region" description="Helical" evidence="23">
    <location>
        <begin position="1023"/>
        <end position="1041"/>
    </location>
</feature>
<feature type="transmembrane region" description="Helical" evidence="23">
    <location>
        <begin position="284"/>
        <end position="304"/>
    </location>
</feature>
<keyword evidence="28" id="KW-1185">Reference proteome</keyword>